<feature type="domain" description="HTH lacI-type" evidence="4">
    <location>
        <begin position="25"/>
        <end position="79"/>
    </location>
</feature>
<dbReference type="PANTHER" id="PTHR30146:SF153">
    <property type="entry name" value="LACTOSE OPERON REPRESSOR"/>
    <property type="match status" value="1"/>
</dbReference>
<dbReference type="AlphaFoldDB" id="A0A511Z2J8"/>
<evidence type="ECO:0000256" key="2">
    <source>
        <dbReference type="ARBA" id="ARBA00023125"/>
    </source>
</evidence>
<dbReference type="SUPFAM" id="SSF53822">
    <property type="entry name" value="Periplasmic binding protein-like I"/>
    <property type="match status" value="1"/>
</dbReference>
<evidence type="ECO:0000313" key="6">
    <source>
        <dbReference type="Proteomes" id="UP000321484"/>
    </source>
</evidence>
<dbReference type="EMBL" id="BJYK01000014">
    <property type="protein sequence ID" value="GEN81626.1"/>
    <property type="molecule type" value="Genomic_DNA"/>
</dbReference>
<keyword evidence="3" id="KW-0804">Transcription</keyword>
<dbReference type="Pfam" id="PF13377">
    <property type="entry name" value="Peripla_BP_3"/>
    <property type="match status" value="1"/>
</dbReference>
<keyword evidence="6" id="KW-1185">Reference proteome</keyword>
<keyword evidence="2" id="KW-0238">DNA-binding</keyword>
<dbReference type="Proteomes" id="UP000321484">
    <property type="component" value="Unassembled WGS sequence"/>
</dbReference>
<organism evidence="5 6">
    <name type="scientific">Actinotalea fermentans</name>
    <dbReference type="NCBI Taxonomy" id="43671"/>
    <lineage>
        <taxon>Bacteria</taxon>
        <taxon>Bacillati</taxon>
        <taxon>Actinomycetota</taxon>
        <taxon>Actinomycetes</taxon>
        <taxon>Micrococcales</taxon>
        <taxon>Cellulomonadaceae</taxon>
        <taxon>Actinotalea</taxon>
    </lineage>
</organism>
<gene>
    <name evidence="5" type="primary">lacI_3</name>
    <name evidence="5" type="ORF">AFE02nite_33600</name>
</gene>
<protein>
    <submittedName>
        <fullName evidence="5">LacI family transcriptional regulator</fullName>
    </submittedName>
</protein>
<dbReference type="SMART" id="SM00354">
    <property type="entry name" value="HTH_LACI"/>
    <property type="match status" value="1"/>
</dbReference>
<sequence>MIDGRREGDGMGADLQVVAGQGRRPTIADVARVAGVSKGTASKALNGRGELTDETRRRVLEAAEELDFRPSSLARSLVSGRTGIVGVLTNDLEGRFVLPILMGAEDALGAGRVSVILTDARGDAVREAQQLRTLLERQIDGLIVVGGPRNDARPSLGRDLPVPVVYAYAPSEDPRDLSIVPDNVMAGRLLAEHLWELGRRRIGFVGGDPTYGASRARESGAAAALAERGAELLGAGVTAGDWTERWGRAATARLLAAHRPDAIIAASDMLARAALDVLRDLGRRVPEDVAVAGHDDWSVIVTNTRPELTSVDARLESLGRRAAAAIFAALAGEPIGEGVEYRPVRLAIRGSTVPDNWASGTHEP</sequence>
<accession>A0A511Z2J8</accession>
<keyword evidence="1" id="KW-0805">Transcription regulation</keyword>
<dbReference type="CDD" id="cd01392">
    <property type="entry name" value="HTH_LacI"/>
    <property type="match status" value="1"/>
</dbReference>
<dbReference type="SUPFAM" id="SSF47413">
    <property type="entry name" value="lambda repressor-like DNA-binding domains"/>
    <property type="match status" value="1"/>
</dbReference>
<dbReference type="PANTHER" id="PTHR30146">
    <property type="entry name" value="LACI-RELATED TRANSCRIPTIONAL REPRESSOR"/>
    <property type="match status" value="1"/>
</dbReference>
<dbReference type="GO" id="GO:0000976">
    <property type="term" value="F:transcription cis-regulatory region binding"/>
    <property type="evidence" value="ECO:0007669"/>
    <property type="project" value="TreeGrafter"/>
</dbReference>
<reference evidence="5 6" key="1">
    <citation type="submission" date="2019-07" db="EMBL/GenBank/DDBJ databases">
        <title>Whole genome shotgun sequence of Actinotalea fermentans NBRC 105374.</title>
        <authorList>
            <person name="Hosoyama A."/>
            <person name="Uohara A."/>
            <person name="Ohji S."/>
            <person name="Ichikawa N."/>
        </authorList>
    </citation>
    <scope>NUCLEOTIDE SEQUENCE [LARGE SCALE GENOMIC DNA]</scope>
    <source>
        <strain evidence="5 6">NBRC 105374</strain>
    </source>
</reference>
<dbReference type="Gene3D" id="3.40.50.2300">
    <property type="match status" value="2"/>
</dbReference>
<comment type="caution">
    <text evidence="5">The sequence shown here is derived from an EMBL/GenBank/DDBJ whole genome shotgun (WGS) entry which is preliminary data.</text>
</comment>
<evidence type="ECO:0000256" key="1">
    <source>
        <dbReference type="ARBA" id="ARBA00023015"/>
    </source>
</evidence>
<dbReference type="GO" id="GO:0003700">
    <property type="term" value="F:DNA-binding transcription factor activity"/>
    <property type="evidence" value="ECO:0007669"/>
    <property type="project" value="TreeGrafter"/>
</dbReference>
<dbReference type="Pfam" id="PF00356">
    <property type="entry name" value="LacI"/>
    <property type="match status" value="1"/>
</dbReference>
<dbReference type="InterPro" id="IPR028082">
    <property type="entry name" value="Peripla_BP_I"/>
</dbReference>
<dbReference type="Gene3D" id="1.10.260.40">
    <property type="entry name" value="lambda repressor-like DNA-binding domains"/>
    <property type="match status" value="1"/>
</dbReference>
<dbReference type="InterPro" id="IPR046335">
    <property type="entry name" value="LacI/GalR-like_sensor"/>
</dbReference>
<evidence type="ECO:0000313" key="5">
    <source>
        <dbReference type="EMBL" id="GEN81626.1"/>
    </source>
</evidence>
<name>A0A511Z2J8_9CELL</name>
<proteinExistence type="predicted"/>
<dbReference type="PROSITE" id="PS50932">
    <property type="entry name" value="HTH_LACI_2"/>
    <property type="match status" value="1"/>
</dbReference>
<dbReference type="InterPro" id="IPR000843">
    <property type="entry name" value="HTH_LacI"/>
</dbReference>
<evidence type="ECO:0000259" key="4">
    <source>
        <dbReference type="PROSITE" id="PS50932"/>
    </source>
</evidence>
<dbReference type="PROSITE" id="PS00356">
    <property type="entry name" value="HTH_LACI_1"/>
    <property type="match status" value="1"/>
</dbReference>
<dbReference type="InterPro" id="IPR010982">
    <property type="entry name" value="Lambda_DNA-bd_dom_sf"/>
</dbReference>
<evidence type="ECO:0000256" key="3">
    <source>
        <dbReference type="ARBA" id="ARBA00023163"/>
    </source>
</evidence>